<evidence type="ECO:0000256" key="1">
    <source>
        <dbReference type="ARBA" id="ARBA00004651"/>
    </source>
</evidence>
<keyword evidence="2" id="KW-1003">Cell membrane</keyword>
<dbReference type="EC" id="2.7.8.-" evidence="8"/>
<organism evidence="8 9">
    <name type="scientific">Quisquiliibacterium transsilvanicum</name>
    <dbReference type="NCBI Taxonomy" id="1549638"/>
    <lineage>
        <taxon>Bacteria</taxon>
        <taxon>Pseudomonadati</taxon>
        <taxon>Pseudomonadota</taxon>
        <taxon>Betaproteobacteria</taxon>
        <taxon>Burkholderiales</taxon>
        <taxon>Burkholderiaceae</taxon>
        <taxon>Quisquiliibacterium</taxon>
    </lineage>
</organism>
<keyword evidence="9" id="KW-1185">Reference proteome</keyword>
<dbReference type="GO" id="GO:0008808">
    <property type="term" value="F:cardiolipin synthase activity"/>
    <property type="evidence" value="ECO:0007669"/>
    <property type="project" value="TreeGrafter"/>
</dbReference>
<dbReference type="Pfam" id="PF13091">
    <property type="entry name" value="PLDc_2"/>
    <property type="match status" value="2"/>
</dbReference>
<accession>A0A7W8HGQ8</accession>
<dbReference type="RefSeq" id="WP_343060688.1">
    <property type="nucleotide sequence ID" value="NZ_BAABEW010000001.1"/>
</dbReference>
<dbReference type="EMBL" id="JACHGB010000003">
    <property type="protein sequence ID" value="MBB5271608.1"/>
    <property type="molecule type" value="Genomic_DNA"/>
</dbReference>
<evidence type="ECO:0000256" key="6">
    <source>
        <dbReference type="SAM" id="Phobius"/>
    </source>
</evidence>
<dbReference type="Proteomes" id="UP000532440">
    <property type="component" value="Unassembled WGS sequence"/>
</dbReference>
<dbReference type="PANTHER" id="PTHR21248:SF22">
    <property type="entry name" value="PHOSPHOLIPASE D"/>
    <property type="match status" value="1"/>
</dbReference>
<keyword evidence="5 6" id="KW-0472">Membrane</keyword>
<name>A0A7W8HGQ8_9BURK</name>
<feature type="transmembrane region" description="Helical" evidence="6">
    <location>
        <begin position="6"/>
        <end position="27"/>
    </location>
</feature>
<keyword evidence="3 6" id="KW-0812">Transmembrane</keyword>
<protein>
    <submittedName>
        <fullName evidence="8">Cardiolipin synthase</fullName>
        <ecNumber evidence="8">2.7.8.-</ecNumber>
    </submittedName>
</protein>
<dbReference type="Gene3D" id="3.30.870.10">
    <property type="entry name" value="Endonuclease Chain A"/>
    <property type="match status" value="2"/>
</dbReference>
<evidence type="ECO:0000256" key="4">
    <source>
        <dbReference type="ARBA" id="ARBA00022989"/>
    </source>
</evidence>
<dbReference type="SUPFAM" id="SSF56024">
    <property type="entry name" value="Phospholipase D/nuclease"/>
    <property type="match status" value="2"/>
</dbReference>
<evidence type="ECO:0000256" key="3">
    <source>
        <dbReference type="ARBA" id="ARBA00022692"/>
    </source>
</evidence>
<keyword evidence="8" id="KW-0808">Transferase</keyword>
<comment type="subcellular location">
    <subcellularLocation>
        <location evidence="1">Cell membrane</location>
        <topology evidence="1">Multi-pass membrane protein</topology>
    </subcellularLocation>
</comment>
<dbReference type="InterPro" id="IPR001736">
    <property type="entry name" value="PLipase_D/transphosphatidylase"/>
</dbReference>
<evidence type="ECO:0000313" key="8">
    <source>
        <dbReference type="EMBL" id="MBB5271608.1"/>
    </source>
</evidence>
<dbReference type="SMART" id="SM00155">
    <property type="entry name" value="PLDc"/>
    <property type="match status" value="2"/>
</dbReference>
<feature type="domain" description="PLD phosphodiesterase" evidence="7">
    <location>
        <begin position="207"/>
        <end position="234"/>
    </location>
</feature>
<dbReference type="GO" id="GO:0032049">
    <property type="term" value="P:cardiolipin biosynthetic process"/>
    <property type="evidence" value="ECO:0007669"/>
    <property type="project" value="UniProtKB-ARBA"/>
</dbReference>
<feature type="transmembrane region" description="Helical" evidence="6">
    <location>
        <begin position="39"/>
        <end position="61"/>
    </location>
</feature>
<dbReference type="PROSITE" id="PS50035">
    <property type="entry name" value="PLD"/>
    <property type="match status" value="2"/>
</dbReference>
<dbReference type="GO" id="GO:0005886">
    <property type="term" value="C:plasma membrane"/>
    <property type="evidence" value="ECO:0007669"/>
    <property type="project" value="UniProtKB-SubCell"/>
</dbReference>
<comment type="caution">
    <text evidence="8">The sequence shown here is derived from an EMBL/GenBank/DDBJ whole genome shotgun (WGS) entry which is preliminary data.</text>
</comment>
<dbReference type="Pfam" id="PF13396">
    <property type="entry name" value="PLDc_N"/>
    <property type="match status" value="1"/>
</dbReference>
<evidence type="ECO:0000256" key="2">
    <source>
        <dbReference type="ARBA" id="ARBA00022475"/>
    </source>
</evidence>
<gene>
    <name evidence="8" type="ORF">HNQ70_001618</name>
</gene>
<feature type="domain" description="PLD phosphodiesterase" evidence="7">
    <location>
        <begin position="388"/>
        <end position="415"/>
    </location>
</feature>
<dbReference type="AlphaFoldDB" id="A0A7W8HGQ8"/>
<keyword evidence="4 6" id="KW-1133">Transmembrane helix</keyword>
<evidence type="ECO:0000259" key="7">
    <source>
        <dbReference type="PROSITE" id="PS50035"/>
    </source>
</evidence>
<evidence type="ECO:0000313" key="9">
    <source>
        <dbReference type="Proteomes" id="UP000532440"/>
    </source>
</evidence>
<dbReference type="InterPro" id="IPR025202">
    <property type="entry name" value="PLD-like_dom"/>
</dbReference>
<proteinExistence type="predicted"/>
<dbReference type="InterPro" id="IPR027379">
    <property type="entry name" value="CLS_N"/>
</dbReference>
<sequence length="472" mass="51515">MTWTGLAEWFPLHGLLSAIGLLVYTVGSHALHQRRHPSAAVGWVLALLLVPEAGLPLYLLFGTRKLPKAQVRHPARRAEADGAIAPRWAQQLTASMGLAPPAGYRALRVHRDGAEAAQALFEVIGAARERLDVCTFILGRDRFASELVDRLGQRAREGVQVRLIVDGVGALMGGRRDFSEVQAQGVQVVRFVPPFRSPLKWPLRGRTNLRNHRKLVVADGRWLWSGGRNLAGEYFMGESGRPAWVDLSFDLQGDVAAEAAAVFDADWRFALDPRQAAMGPAGAGPDGWPAAATVPPAAQLLPSGPDYADDTVHTLLVTSFHRARDRIVAVTPYLVPDESLLSALVMAARRGVTVDLVMPARSNHRLADIARNRPMRDLARAGARLWLSPQMIHAKAVVIDEHMALAGSVNLDSRSLFLNYELMTVFYAPEDIVRFSGWIDALAAGAARYEARPAGLARHVGEGLVLWLAFQL</sequence>
<evidence type="ECO:0000256" key="5">
    <source>
        <dbReference type="ARBA" id="ARBA00023136"/>
    </source>
</evidence>
<reference evidence="8 9" key="1">
    <citation type="submission" date="2020-08" db="EMBL/GenBank/DDBJ databases">
        <title>Genomic Encyclopedia of Type Strains, Phase IV (KMG-IV): sequencing the most valuable type-strain genomes for metagenomic binning, comparative biology and taxonomic classification.</title>
        <authorList>
            <person name="Goeker M."/>
        </authorList>
    </citation>
    <scope>NUCLEOTIDE SEQUENCE [LARGE SCALE GENOMIC DNA]</scope>
    <source>
        <strain evidence="8 9">DSM 29781</strain>
    </source>
</reference>
<dbReference type="PANTHER" id="PTHR21248">
    <property type="entry name" value="CARDIOLIPIN SYNTHASE"/>
    <property type="match status" value="1"/>
</dbReference>